<feature type="transmembrane region" description="Helical" evidence="6">
    <location>
        <begin position="475"/>
        <end position="493"/>
    </location>
</feature>
<protein>
    <recommendedName>
        <fullName evidence="6">Pecanex-like protein</fullName>
    </recommendedName>
</protein>
<evidence type="ECO:0000313" key="8">
    <source>
        <dbReference type="EMBL" id="TRY77474.1"/>
    </source>
</evidence>
<evidence type="ECO:0000256" key="3">
    <source>
        <dbReference type="ARBA" id="ARBA00022692"/>
    </source>
</evidence>
<evidence type="ECO:0000256" key="4">
    <source>
        <dbReference type="ARBA" id="ARBA00022989"/>
    </source>
</evidence>
<dbReference type="OMA" id="FVFGWIT"/>
<feature type="transmembrane region" description="Helical" evidence="6">
    <location>
        <begin position="70"/>
        <end position="93"/>
    </location>
</feature>
<dbReference type="PANTHER" id="PTHR12372:SF6">
    <property type="entry name" value="PECANEX-LIKE PROTEIN 4"/>
    <property type="match status" value="1"/>
</dbReference>
<dbReference type="EMBL" id="VCGU01000004">
    <property type="protein sequence ID" value="TRY77474.1"/>
    <property type="molecule type" value="Genomic_DNA"/>
</dbReference>
<dbReference type="InterPro" id="IPR039797">
    <property type="entry name" value="Pecanex"/>
</dbReference>
<dbReference type="Pfam" id="PF05041">
    <property type="entry name" value="Pecanex_C"/>
    <property type="match status" value="1"/>
</dbReference>
<keyword evidence="5 6" id="KW-0472">Membrane</keyword>
<feature type="transmembrane region" description="Helical" evidence="6">
    <location>
        <begin position="269"/>
        <end position="289"/>
    </location>
</feature>
<dbReference type="OrthoDB" id="5979286at2759"/>
<keyword evidence="3 6" id="KW-0812">Transmembrane</keyword>
<evidence type="ECO:0000256" key="6">
    <source>
        <dbReference type="RuleBase" id="RU367089"/>
    </source>
</evidence>
<accession>A0A553PIG0</accession>
<feature type="transmembrane region" description="Helical" evidence="6">
    <location>
        <begin position="417"/>
        <end position="436"/>
    </location>
</feature>
<proteinExistence type="inferred from homology"/>
<sequence length="1339" mass="151757">MSTDVPLLNDYKRTFVRNRLLQTFTGGLRLTGCPWYGVVGQIVLFIIPSVAISVFYIFRDWQHSGWGRAIAYVICGTAIFLYGIILQALAHFIEKRAEAARGNAVSEVVDPLGQTQSSRPKFDFMEDEDRVVLDGCCGLACWKFLIPKKKYRFNIFFHPLLGGLTTGLGLYFLRLGNVQDIFEGTHRSVLIIIFGWFAIVNALYGLLTNPPPEIATFRALEIYEIGCLSRPFHVLFLILPQIILDYLVENGPFGGIDRYWYGSEPWIGLNYVSHIMLAAMPLLWFLGLFPNVEAFIFWFGEQLEIFVLGGSASYNPLRFSIYLSLSVIQFGLFFAFGALEPGSIASLVTIAGVCGYILSLDLVGILDRLFLKLWRKSKVDTHLNSSQHRYHVSRSKTSRKHSNKVPFSKIAQTVKEFFIHLIFLTITIAILIWYPYQPYQQQSSEGEFLETGSPASNETKSGNGTTSQLRINRTFSVHVVVLGWICVGLYLFLKITNEIQKVYSLFGCVRSPCYSSQVDTLPNMVWICFRSLIIHFGSPILLSCYVKNLVLEDSILFLDPLPKWFEILALIRIMRWIWQNSEAALIEVGMLNLFLLINYPLAQQSGSVGFFVNELSRGVQLLAFGFLRDRIKQFVEKLYFVISLTVSSLEDRASKRSYAGCLFQLNILFFPVVLGFILISSLISAPLLASFTLPIFFIAFPRPIKFWPGPIGSQANCSEDSVYYQQMIPSLIPAVHRANRAGRLGVLHVGSYLIVRHEDRLVWIQVLEKGNNYFYYGAKGMELQETSCHSLEATRLDDIFLDTFEKQASMNRFMFHTVTPLVSLPVLMYSDTRNVLTGIIESQDTLGLICKTYLQTLVWYLFKWIIKAKHKKSCIVPMQITQSSEEIDTTADHVIQLAQLQDPDPISSDSVNEIDLDEWPSSESTTEQLQWAQTTTMGNPNLGPRISTPGSTIFDQMSDIVDGDYESGVEDVHGKSLPRNKLLPPINIGHSSATNVQRTDSLDSLSKKLDNIYLPGGVLEKTPQAQRREPLTKELTFASPKPDQRTFKTFMASRLAPDLHWLNLPEFFNTHEEILENNFSREWFVFAFKRTFKTFLENQGHHDTDQELEDLLVDEDLTDMYRKVIKDAFLTVYGPYSGRNANALAASGGPALPVNAFGSVFPTSVQLDWIRNETPAFLDQVIIPSIRSAFKLAMDQVLLGFFSSMEELEENLIELDEKWYLGLEDEPEWKKAVARQVPNLFSVSAVEAGGRTSRTLYRSHMLSLRECEVNVGRLNPEVVKGLWASLNLELLYLTNDDDERYSIQAEERLLRNLTVQVADPPLGYTIHSSAAIRQGIEPL</sequence>
<comment type="subcellular location">
    <subcellularLocation>
        <location evidence="1 6">Membrane</location>
        <topology evidence="1 6">Multi-pass membrane protein</topology>
    </subcellularLocation>
</comment>
<reference evidence="8 9" key="1">
    <citation type="journal article" date="2018" name="Nat. Ecol. Evol.">
        <title>Genomic signatures of mitonuclear coevolution across populations of Tigriopus californicus.</title>
        <authorList>
            <person name="Barreto F.S."/>
            <person name="Watson E.T."/>
            <person name="Lima T.G."/>
            <person name="Willett C.S."/>
            <person name="Edmands S."/>
            <person name="Li W."/>
            <person name="Burton R.S."/>
        </authorList>
    </citation>
    <scope>NUCLEOTIDE SEQUENCE [LARGE SCALE GENOMIC DNA]</scope>
    <source>
        <strain evidence="8 9">San Diego</strain>
    </source>
</reference>
<feature type="transmembrane region" description="Helical" evidence="6">
    <location>
        <begin position="155"/>
        <end position="176"/>
    </location>
</feature>
<feature type="transmembrane region" description="Helical" evidence="6">
    <location>
        <begin position="658"/>
        <end position="677"/>
    </location>
</feature>
<feature type="transmembrane region" description="Helical" evidence="6">
    <location>
        <begin position="35"/>
        <end position="58"/>
    </location>
</feature>
<comment type="similarity">
    <text evidence="2 6">Belongs to the pecanex family.</text>
</comment>
<evidence type="ECO:0000313" key="9">
    <source>
        <dbReference type="Proteomes" id="UP000318571"/>
    </source>
</evidence>
<feature type="transmembrane region" description="Helical" evidence="6">
    <location>
        <begin position="188"/>
        <end position="208"/>
    </location>
</feature>
<name>A0A553PIG0_TIGCA</name>
<dbReference type="PANTHER" id="PTHR12372">
    <property type="entry name" value="PECANEX"/>
    <property type="match status" value="1"/>
</dbReference>
<organism evidence="8 9">
    <name type="scientific">Tigriopus californicus</name>
    <name type="common">Marine copepod</name>
    <dbReference type="NCBI Taxonomy" id="6832"/>
    <lineage>
        <taxon>Eukaryota</taxon>
        <taxon>Metazoa</taxon>
        <taxon>Ecdysozoa</taxon>
        <taxon>Arthropoda</taxon>
        <taxon>Crustacea</taxon>
        <taxon>Multicrustacea</taxon>
        <taxon>Hexanauplia</taxon>
        <taxon>Copepoda</taxon>
        <taxon>Harpacticoida</taxon>
        <taxon>Harpacticidae</taxon>
        <taxon>Tigriopus</taxon>
    </lineage>
</organism>
<feature type="domain" description="Pecanex C-terminal" evidence="7">
    <location>
        <begin position="1163"/>
        <end position="1330"/>
    </location>
</feature>
<dbReference type="GO" id="GO:0016020">
    <property type="term" value="C:membrane"/>
    <property type="evidence" value="ECO:0007669"/>
    <property type="project" value="UniProtKB-SubCell"/>
</dbReference>
<feature type="transmembrane region" description="Helical" evidence="6">
    <location>
        <begin position="344"/>
        <end position="366"/>
    </location>
</feature>
<dbReference type="InterPro" id="IPR007735">
    <property type="entry name" value="Pecanex_C"/>
</dbReference>
<evidence type="ECO:0000256" key="5">
    <source>
        <dbReference type="ARBA" id="ARBA00023136"/>
    </source>
</evidence>
<evidence type="ECO:0000256" key="2">
    <source>
        <dbReference type="ARBA" id="ARBA00010170"/>
    </source>
</evidence>
<keyword evidence="9" id="KW-1185">Reference proteome</keyword>
<gene>
    <name evidence="8" type="ORF">TCAL_12639</name>
</gene>
<evidence type="ECO:0000259" key="7">
    <source>
        <dbReference type="Pfam" id="PF05041"/>
    </source>
</evidence>
<keyword evidence="4 6" id="KW-1133">Transmembrane helix</keyword>
<feature type="transmembrane region" description="Helical" evidence="6">
    <location>
        <begin position="321"/>
        <end position="338"/>
    </location>
</feature>
<comment type="caution">
    <text evidence="8">The sequence shown here is derived from an EMBL/GenBank/DDBJ whole genome shotgun (WGS) entry which is preliminary data.</text>
</comment>
<dbReference type="Proteomes" id="UP000318571">
    <property type="component" value="Chromosome 5"/>
</dbReference>
<evidence type="ECO:0000256" key="1">
    <source>
        <dbReference type="ARBA" id="ARBA00004141"/>
    </source>
</evidence>